<dbReference type="FunFam" id="3.30.540.10:FF:000004">
    <property type="entry name" value="Inositol-1-monophosphatase"/>
    <property type="match status" value="1"/>
</dbReference>
<dbReference type="PROSITE" id="PS00629">
    <property type="entry name" value="IMP_1"/>
    <property type="match status" value="1"/>
</dbReference>
<evidence type="ECO:0000256" key="4">
    <source>
        <dbReference type="ARBA" id="ARBA00009759"/>
    </source>
</evidence>
<evidence type="ECO:0000256" key="5">
    <source>
        <dbReference type="ARBA" id="ARBA00022723"/>
    </source>
</evidence>
<reference evidence="11" key="1">
    <citation type="submission" date="2025-08" db="UniProtKB">
        <authorList>
            <consortium name="RefSeq"/>
        </authorList>
    </citation>
    <scope>IDENTIFICATION</scope>
    <source>
        <tissue evidence="11">Whole organism</tissue>
    </source>
</reference>
<dbReference type="EC" id="3.1.3.25" evidence="9"/>
<dbReference type="GO" id="GO:0008934">
    <property type="term" value="F:inositol monophosphate 1-phosphatase activity"/>
    <property type="evidence" value="ECO:0007669"/>
    <property type="project" value="InterPro"/>
</dbReference>
<accession>A0A8B7PI75</accession>
<comment type="similarity">
    <text evidence="4 9">Belongs to the inositol monophosphatase superfamily.</text>
</comment>
<comment type="pathway">
    <text evidence="3 9">Polyol metabolism; myo-inositol biosynthesis; myo-inositol from D-glucose 6-phosphate: step 2/2.</text>
</comment>
<dbReference type="GO" id="GO:0007165">
    <property type="term" value="P:signal transduction"/>
    <property type="evidence" value="ECO:0007669"/>
    <property type="project" value="TreeGrafter"/>
</dbReference>
<dbReference type="PANTHER" id="PTHR20854:SF4">
    <property type="entry name" value="INOSITOL-1-MONOPHOSPHATASE-RELATED"/>
    <property type="match status" value="1"/>
</dbReference>
<dbReference type="InterPro" id="IPR020550">
    <property type="entry name" value="Inositol_monophosphatase_CS"/>
</dbReference>
<protein>
    <recommendedName>
        <fullName evidence="9">Inositol-1-monophosphatase</fullName>
        <ecNumber evidence="9">3.1.3.25</ecNumber>
    </recommendedName>
</protein>
<evidence type="ECO:0000256" key="9">
    <source>
        <dbReference type="RuleBase" id="RU364068"/>
    </source>
</evidence>
<dbReference type="AlphaFoldDB" id="A0A8B7PI75"/>
<dbReference type="Gene3D" id="3.30.540.10">
    <property type="entry name" value="Fructose-1,6-Bisphosphatase, subunit A, domain 1"/>
    <property type="match status" value="1"/>
</dbReference>
<feature type="binding site" evidence="8">
    <location>
        <position position="91"/>
    </location>
    <ligand>
        <name>Mg(2+)</name>
        <dbReference type="ChEBI" id="CHEBI:18420"/>
        <label>1</label>
        <note>catalytic</note>
    </ligand>
</feature>
<keyword evidence="6 9" id="KW-0378">Hydrolase</keyword>
<evidence type="ECO:0000256" key="8">
    <source>
        <dbReference type="PIRSR" id="PIRSR600760-2"/>
    </source>
</evidence>
<dbReference type="InterPro" id="IPR000760">
    <property type="entry name" value="Inositol_monophosphatase-like"/>
</dbReference>
<name>A0A8B7PI75_HYAAZ</name>
<dbReference type="InterPro" id="IPR020583">
    <property type="entry name" value="Inositol_monoP_metal-BS"/>
</dbReference>
<evidence type="ECO:0000313" key="10">
    <source>
        <dbReference type="Proteomes" id="UP000694843"/>
    </source>
</evidence>
<dbReference type="InterPro" id="IPR033942">
    <property type="entry name" value="IMPase"/>
</dbReference>
<proteinExistence type="inferred from homology"/>
<gene>
    <name evidence="11" type="primary">LOC108680824</name>
</gene>
<dbReference type="CDD" id="cd01639">
    <property type="entry name" value="IMPase"/>
    <property type="match status" value="1"/>
</dbReference>
<comment type="cofactor">
    <cofactor evidence="2 8 9">
        <name>Mg(2+)</name>
        <dbReference type="ChEBI" id="CHEBI:18420"/>
    </cofactor>
</comment>
<keyword evidence="7 8" id="KW-0460">Magnesium</keyword>
<dbReference type="SUPFAM" id="SSF56655">
    <property type="entry name" value="Carbohydrate phosphatase"/>
    <property type="match status" value="1"/>
</dbReference>
<dbReference type="FunFam" id="3.40.190.80:FF:000002">
    <property type="entry name" value="Inositol-1-monophosphatase"/>
    <property type="match status" value="1"/>
</dbReference>
<feature type="binding site" evidence="8">
    <location>
        <position position="94"/>
    </location>
    <ligand>
        <name>Mg(2+)</name>
        <dbReference type="ChEBI" id="CHEBI:18420"/>
        <label>1</label>
        <note>catalytic</note>
    </ligand>
</feature>
<evidence type="ECO:0000256" key="1">
    <source>
        <dbReference type="ARBA" id="ARBA00001033"/>
    </source>
</evidence>
<sequence length="274" mass="30176">MSAEEQQQWFDFALDIAKRAGLVIKDGFEKTKTIEMKDNPRDLVTDTDKAVEALVIGEISKTFPDHKFIGEESTAAGAKCELTDSPTWIIDPVDGTMNFVHSFPYTCISLAVWCEQQPCVAVVHNPILDLTYTARKDHGAFLNGKKLSVSLKDDLSQSLVMTELWCRPDPAKMAVATANAMKVIKKCHGPRCMGSAALNMCHVAQGAAEVYYEIGIHAWDTAAASLIVREAGGVVMDMTGGPYDLMNRRVLCAANLKLAQQMVELLEVYDEDRD</sequence>
<dbReference type="KEGG" id="hazt:108680824"/>
<dbReference type="GO" id="GO:0006021">
    <property type="term" value="P:inositol biosynthetic process"/>
    <property type="evidence" value="ECO:0007669"/>
    <property type="project" value="UniProtKB-UniPathway"/>
</dbReference>
<feature type="binding site" evidence="8">
    <location>
        <position position="71"/>
    </location>
    <ligand>
        <name>Mg(2+)</name>
        <dbReference type="ChEBI" id="CHEBI:18420"/>
        <label>1</label>
        <note>catalytic</note>
    </ligand>
</feature>
<evidence type="ECO:0000256" key="6">
    <source>
        <dbReference type="ARBA" id="ARBA00022801"/>
    </source>
</evidence>
<evidence type="ECO:0000256" key="2">
    <source>
        <dbReference type="ARBA" id="ARBA00001946"/>
    </source>
</evidence>
<dbReference type="Pfam" id="PF00459">
    <property type="entry name" value="Inositol_P"/>
    <property type="match status" value="1"/>
</dbReference>
<dbReference type="RefSeq" id="XP_018025227.1">
    <property type="nucleotide sequence ID" value="XM_018169738.2"/>
</dbReference>
<evidence type="ECO:0000256" key="3">
    <source>
        <dbReference type="ARBA" id="ARBA00005152"/>
    </source>
</evidence>
<dbReference type="Gene3D" id="3.40.190.80">
    <property type="match status" value="1"/>
</dbReference>
<dbReference type="OrthoDB" id="10254945at2759"/>
<dbReference type="OMA" id="GEAPVWI"/>
<dbReference type="GO" id="GO:0046854">
    <property type="term" value="P:phosphatidylinositol phosphate biosynthetic process"/>
    <property type="evidence" value="ECO:0007669"/>
    <property type="project" value="InterPro"/>
</dbReference>
<dbReference type="PANTHER" id="PTHR20854">
    <property type="entry name" value="INOSITOL MONOPHOSPHATASE"/>
    <property type="match status" value="1"/>
</dbReference>
<keyword evidence="5 8" id="KW-0479">Metal-binding</keyword>
<dbReference type="GeneID" id="108680824"/>
<evidence type="ECO:0000256" key="7">
    <source>
        <dbReference type="ARBA" id="ARBA00022842"/>
    </source>
</evidence>
<dbReference type="PROSITE" id="PS00630">
    <property type="entry name" value="IMP_2"/>
    <property type="match status" value="1"/>
</dbReference>
<comment type="catalytic activity">
    <reaction evidence="1 9">
        <text>a myo-inositol phosphate + H2O = myo-inositol + phosphate</text>
        <dbReference type="Rhea" id="RHEA:24056"/>
        <dbReference type="ChEBI" id="CHEBI:15377"/>
        <dbReference type="ChEBI" id="CHEBI:17268"/>
        <dbReference type="ChEBI" id="CHEBI:43474"/>
        <dbReference type="ChEBI" id="CHEBI:84139"/>
        <dbReference type="EC" id="3.1.3.25"/>
    </reaction>
</comment>
<dbReference type="GO" id="GO:0046872">
    <property type="term" value="F:metal ion binding"/>
    <property type="evidence" value="ECO:0007669"/>
    <property type="project" value="UniProtKB-KW"/>
</dbReference>
<dbReference type="PRINTS" id="PR00378">
    <property type="entry name" value="LIIMPHPHTASE"/>
</dbReference>
<dbReference type="InterPro" id="IPR020552">
    <property type="entry name" value="Inositol_monoPase_Li-sen"/>
</dbReference>
<dbReference type="PRINTS" id="PR00377">
    <property type="entry name" value="IMPHPHTASES"/>
</dbReference>
<dbReference type="Proteomes" id="UP000694843">
    <property type="component" value="Unplaced"/>
</dbReference>
<evidence type="ECO:0000313" key="11">
    <source>
        <dbReference type="RefSeq" id="XP_018025227.1"/>
    </source>
</evidence>
<keyword evidence="10" id="KW-1185">Reference proteome</keyword>
<feature type="binding site" evidence="8">
    <location>
        <position position="220"/>
    </location>
    <ligand>
        <name>Mg(2+)</name>
        <dbReference type="ChEBI" id="CHEBI:18420"/>
        <label>2</label>
    </ligand>
</feature>
<dbReference type="UniPathway" id="UPA00823">
    <property type="reaction ID" value="UER00788"/>
</dbReference>
<organism evidence="10 11">
    <name type="scientific">Hyalella azteca</name>
    <name type="common">Amphipod</name>
    <dbReference type="NCBI Taxonomy" id="294128"/>
    <lineage>
        <taxon>Eukaryota</taxon>
        <taxon>Metazoa</taxon>
        <taxon>Ecdysozoa</taxon>
        <taxon>Arthropoda</taxon>
        <taxon>Crustacea</taxon>
        <taxon>Multicrustacea</taxon>
        <taxon>Malacostraca</taxon>
        <taxon>Eumalacostraca</taxon>
        <taxon>Peracarida</taxon>
        <taxon>Amphipoda</taxon>
        <taxon>Senticaudata</taxon>
        <taxon>Talitrida</taxon>
        <taxon>Talitroidea</taxon>
        <taxon>Hyalellidae</taxon>
        <taxon>Hyalella</taxon>
    </lineage>
</organism>